<dbReference type="PRINTS" id="PR00039">
    <property type="entry name" value="HTHLYSR"/>
</dbReference>
<dbReference type="PATRIC" id="fig|626887.3.peg.1719"/>
<evidence type="ECO:0000256" key="4">
    <source>
        <dbReference type="ARBA" id="ARBA00023163"/>
    </source>
</evidence>
<gene>
    <name evidence="6" type="ORF">J057_08611</name>
</gene>
<keyword evidence="2" id="KW-0805">Transcription regulation</keyword>
<comment type="similarity">
    <text evidence="1">Belongs to the LysR transcriptional regulatory family.</text>
</comment>
<sequence length="299" mass="33037">MNPIDRFNLDIRSLSVFLAVLDEGSVSAAAIKLGVSQSAVSHTLDRLRQALGDPLFVKAGRGITPTSYAVQTGPHLRQILTELRGLALGPPFSPAQTAMTLTIAANDYQRELLLPGLAAVLREEAPGIRLHVVPSGIPTPDRLRRDLCDLIISPHPPPASDIMQQRLLDDRMVVFYDPTCREAPNDLTSYLASRHISIVFATGERLGLDDNLAAQGIQRDAAVTVSNFAGMPAFLRGSPWLASAPARLHRGMMREFAQAPLPFPHRPFTLYLLWHQRYQQDPAHRWIRNQLLQVASQID</sequence>
<dbReference type="Gene3D" id="3.40.190.10">
    <property type="entry name" value="Periplasmic binding protein-like II"/>
    <property type="match status" value="2"/>
</dbReference>
<protein>
    <submittedName>
        <fullName evidence="6">LysR family transcriptional regulator</fullName>
    </submittedName>
</protein>
<dbReference type="RefSeq" id="WP_004579695.1">
    <property type="nucleotide sequence ID" value="NZ_AP028878.1"/>
</dbReference>
<accession>N6W5B0</accession>
<dbReference type="eggNOG" id="COG0583">
    <property type="taxonomic scope" value="Bacteria"/>
</dbReference>
<organism evidence="6 7">
    <name type="scientific">Marinobacter nanhaiticus D15-8W</name>
    <dbReference type="NCBI Taxonomy" id="626887"/>
    <lineage>
        <taxon>Bacteria</taxon>
        <taxon>Pseudomonadati</taxon>
        <taxon>Pseudomonadota</taxon>
        <taxon>Gammaproteobacteria</taxon>
        <taxon>Pseudomonadales</taxon>
        <taxon>Marinobacteraceae</taxon>
        <taxon>Marinobacter</taxon>
    </lineage>
</organism>
<keyword evidence="7" id="KW-1185">Reference proteome</keyword>
<evidence type="ECO:0000256" key="1">
    <source>
        <dbReference type="ARBA" id="ARBA00009437"/>
    </source>
</evidence>
<evidence type="ECO:0000256" key="3">
    <source>
        <dbReference type="ARBA" id="ARBA00023125"/>
    </source>
</evidence>
<dbReference type="InterPro" id="IPR037402">
    <property type="entry name" value="YidZ_PBP2"/>
</dbReference>
<dbReference type="GO" id="GO:0003700">
    <property type="term" value="F:DNA-binding transcription factor activity"/>
    <property type="evidence" value="ECO:0007669"/>
    <property type="project" value="InterPro"/>
</dbReference>
<name>N6W5B0_9GAMM</name>
<keyword evidence="3" id="KW-0238">DNA-binding</keyword>
<keyword evidence="4" id="KW-0804">Transcription</keyword>
<dbReference type="HOGENOM" id="CLU_039613_39_0_6"/>
<evidence type="ECO:0000256" key="2">
    <source>
        <dbReference type="ARBA" id="ARBA00023015"/>
    </source>
</evidence>
<dbReference type="InterPro" id="IPR050389">
    <property type="entry name" value="LysR-type_TF"/>
</dbReference>
<dbReference type="InterPro" id="IPR036390">
    <property type="entry name" value="WH_DNA-bd_sf"/>
</dbReference>
<dbReference type="Pfam" id="PF00126">
    <property type="entry name" value="HTH_1"/>
    <property type="match status" value="1"/>
</dbReference>
<dbReference type="PANTHER" id="PTHR30118:SF6">
    <property type="entry name" value="HTH-TYPE TRANSCRIPTIONAL REGULATOR LEUO"/>
    <property type="match status" value="1"/>
</dbReference>
<dbReference type="PROSITE" id="PS50931">
    <property type="entry name" value="HTH_LYSR"/>
    <property type="match status" value="1"/>
</dbReference>
<dbReference type="SUPFAM" id="SSF53850">
    <property type="entry name" value="Periplasmic binding protein-like II"/>
    <property type="match status" value="1"/>
</dbReference>
<dbReference type="Proteomes" id="UP000013165">
    <property type="component" value="Unassembled WGS sequence"/>
</dbReference>
<evidence type="ECO:0000313" key="6">
    <source>
        <dbReference type="EMBL" id="ENO15399.1"/>
    </source>
</evidence>
<dbReference type="GO" id="GO:0003677">
    <property type="term" value="F:DNA binding"/>
    <property type="evidence" value="ECO:0007669"/>
    <property type="project" value="UniProtKB-KW"/>
</dbReference>
<dbReference type="InterPro" id="IPR005119">
    <property type="entry name" value="LysR_subst-bd"/>
</dbReference>
<dbReference type="Pfam" id="PF03466">
    <property type="entry name" value="LysR_substrate"/>
    <property type="match status" value="1"/>
</dbReference>
<reference evidence="6 7" key="1">
    <citation type="journal article" date="2013" name="Genome Announc.">
        <title>Genome Sequence of the Polycyclic Aromatic Hydrocarbon-Degrading Bacterium Strain Marinobacter nanhaiticus D15-8WT.</title>
        <authorList>
            <person name="Cui Z."/>
            <person name="Gao W."/>
            <person name="Li Q."/>
            <person name="Xu G."/>
            <person name="Zheng L."/>
        </authorList>
    </citation>
    <scope>NUCLEOTIDE SEQUENCE [LARGE SCALE GENOMIC DNA]</scope>
    <source>
        <strain evidence="6 7">D15-8W</strain>
    </source>
</reference>
<dbReference type="EMBL" id="APLQ01000011">
    <property type="protein sequence ID" value="ENO15399.1"/>
    <property type="molecule type" value="Genomic_DNA"/>
</dbReference>
<dbReference type="STRING" id="626887.J057_08611"/>
<dbReference type="AlphaFoldDB" id="N6W5B0"/>
<evidence type="ECO:0000259" key="5">
    <source>
        <dbReference type="PROSITE" id="PS50931"/>
    </source>
</evidence>
<evidence type="ECO:0000313" key="7">
    <source>
        <dbReference type="Proteomes" id="UP000013165"/>
    </source>
</evidence>
<dbReference type="InterPro" id="IPR036388">
    <property type="entry name" value="WH-like_DNA-bd_sf"/>
</dbReference>
<proteinExistence type="inferred from homology"/>
<dbReference type="InterPro" id="IPR000847">
    <property type="entry name" value="LysR_HTH_N"/>
</dbReference>
<dbReference type="Gene3D" id="1.10.10.10">
    <property type="entry name" value="Winged helix-like DNA-binding domain superfamily/Winged helix DNA-binding domain"/>
    <property type="match status" value="1"/>
</dbReference>
<feature type="domain" description="HTH lysR-type" evidence="5">
    <location>
        <begin position="9"/>
        <end position="66"/>
    </location>
</feature>
<dbReference type="OrthoDB" id="6621790at2"/>
<dbReference type="SUPFAM" id="SSF46785">
    <property type="entry name" value="Winged helix' DNA-binding domain"/>
    <property type="match status" value="1"/>
</dbReference>
<dbReference type="PANTHER" id="PTHR30118">
    <property type="entry name" value="HTH-TYPE TRANSCRIPTIONAL REGULATOR LEUO-RELATED"/>
    <property type="match status" value="1"/>
</dbReference>
<dbReference type="CDD" id="cd08417">
    <property type="entry name" value="PBP2_Nitroaromatics_like"/>
    <property type="match status" value="1"/>
</dbReference>
<comment type="caution">
    <text evidence="6">The sequence shown here is derived from an EMBL/GenBank/DDBJ whole genome shotgun (WGS) entry which is preliminary data.</text>
</comment>